<keyword evidence="9" id="KW-1185">Reference proteome</keyword>
<dbReference type="EMBL" id="CAXLJM020000061">
    <property type="protein sequence ID" value="CAL8119601.1"/>
    <property type="molecule type" value="Genomic_DNA"/>
</dbReference>
<gene>
    <name evidence="7" type="ORF">ODALV1_LOCUS18617</name>
    <name evidence="8" type="ORF">ODALV1_LOCUS18630</name>
</gene>
<evidence type="ECO:0000313" key="7">
    <source>
        <dbReference type="EMBL" id="CAL8119575.1"/>
    </source>
</evidence>
<reference evidence="7 9" key="1">
    <citation type="submission" date="2024-08" db="EMBL/GenBank/DDBJ databases">
        <authorList>
            <person name="Cucini C."/>
            <person name="Frati F."/>
        </authorList>
    </citation>
    <scope>NUCLEOTIDE SEQUENCE [LARGE SCALE GENOMIC DNA]</scope>
</reference>
<dbReference type="Proteomes" id="UP001642540">
    <property type="component" value="Unassembled WGS sequence"/>
</dbReference>
<dbReference type="Pfam" id="PF16879">
    <property type="entry name" value="Sin3a_C"/>
    <property type="match status" value="1"/>
</dbReference>
<dbReference type="InterPro" id="IPR039774">
    <property type="entry name" value="Sin3-like"/>
</dbReference>
<dbReference type="Gene3D" id="1.20.1160.11">
    <property type="entry name" value="Paired amphipathic helix"/>
    <property type="match status" value="1"/>
</dbReference>
<evidence type="ECO:0000259" key="6">
    <source>
        <dbReference type="SMART" id="SM00761"/>
    </source>
</evidence>
<dbReference type="PANTHER" id="PTHR12346">
    <property type="entry name" value="SIN3B-RELATED"/>
    <property type="match status" value="1"/>
</dbReference>
<organism evidence="7 9">
    <name type="scientific">Orchesella dallaii</name>
    <dbReference type="NCBI Taxonomy" id="48710"/>
    <lineage>
        <taxon>Eukaryota</taxon>
        <taxon>Metazoa</taxon>
        <taxon>Ecdysozoa</taxon>
        <taxon>Arthropoda</taxon>
        <taxon>Hexapoda</taxon>
        <taxon>Collembola</taxon>
        <taxon>Entomobryomorpha</taxon>
        <taxon>Entomobryoidea</taxon>
        <taxon>Orchesellidae</taxon>
        <taxon>Orchesellinae</taxon>
        <taxon>Orchesella</taxon>
    </lineage>
</organism>
<feature type="compositionally biased region" description="Low complexity" evidence="5">
    <location>
        <begin position="290"/>
        <end position="300"/>
    </location>
</feature>
<comment type="caution">
    <text evidence="7">The sequence shown here is derived from an EMBL/GenBank/DDBJ whole genome shotgun (WGS) entry which is preliminary data.</text>
</comment>
<feature type="domain" description="Histone deacetylase interacting" evidence="6">
    <location>
        <begin position="406"/>
        <end position="508"/>
    </location>
</feature>
<sequence length="969" mass="109519">MSSDVQEVLGHYGGLSVQTVSVDIPGAINRVEHLFEGDSDIIRGFHRFLPPEYSYEVHRSNQPYPSTAGLITVSPGPHEASYHHQFQIPQHDSQARSTGDRFVFKQPMMPPNLTSVNVSMDARQGLRFSSPSKCLPSPNPMMGAVSPYSIGGGSSYSMQAEQAQVDVPPQSQLLNSGVRKGDNDSLMDATAMAVPSPIAASGTSVVSVERTKQEQFSAGADQPTNRTDLIKLMYPKSPITSSSTSATQTSQISSSSPQEPKPIECIPKRSCLRPSSSSPSLSTTNDDVSESAASVESSSEVQKEGLTKKEFLEKVGNFLTPCSDAYNSFILLVNLYNQKRISESECLHLIAPILAPAPELHTWFQKFLKHGDREVSLFCTSTTVKETAMDKPHETEECIEDIDYSSCPRYGESYCVVPEQMQRSSQESFVHPNDPISTLNNVYSSVPKFPENIRYVAPRRTQLEIFQNRIEEKRFEMDMIIESNLRTIEFFQDVDKQMSLMSPTARENFTLDESLGGTPSFLNERSVNGEKADCIIRGLKETPAVAVPLVLSRLQKKHVEWSDVRSDSQNHWRDELDVFQLKVFEQKANQFKQADLKSFNVNTLVSEIVSIYNKREKANKKLNETTPADGFHLTLVFQNQLMIHESLELLLYCVRQVPDLELGDMKIINTLIKHFIPGLLGHPHLEIMSDDDSDVESGPTSQSSKSKAVSSSQNRDTKNRRTLRRAKLSGEKSPTVKCNKDDIQMKEEHYRLFFGNSRWYAFFRLYHILCERLSQIYDLGKLNLSEDDLLGGTVTYQLGYRPKPIEDPIECYLRATDLVKDLINHEVDSEKYEERLRELFGTRAYIAFSMDKLIEATVMQLLSLRDEKWPPFVDIYYQFNEKRLSGQKLKDEEELNYLLAAKALISGENSLFKVVVTQNLVRTRDASIGKNPEYYKIEEKMTVISENPRPSEDDPKNSKSLLKDFRHAS</sequence>
<feature type="region of interest" description="Disordered" evidence="5">
    <location>
        <begin position="690"/>
        <end position="737"/>
    </location>
</feature>
<name>A0ABP1R4I7_9HEXA</name>
<dbReference type="SMART" id="SM00761">
    <property type="entry name" value="HDAC_interact"/>
    <property type="match status" value="1"/>
</dbReference>
<protein>
    <recommendedName>
        <fullName evidence="6">Histone deacetylase interacting domain-containing protein</fullName>
    </recommendedName>
</protein>
<dbReference type="SUPFAM" id="SSF47762">
    <property type="entry name" value="PAH2 domain"/>
    <property type="match status" value="1"/>
</dbReference>
<feature type="region of interest" description="Disordered" evidence="5">
    <location>
        <begin position="237"/>
        <end position="301"/>
    </location>
</feature>
<dbReference type="PROSITE" id="PS51477">
    <property type="entry name" value="PAH"/>
    <property type="match status" value="1"/>
</dbReference>
<keyword evidence="2" id="KW-0678">Repressor</keyword>
<feature type="compositionally biased region" description="Low complexity" evidence="5">
    <location>
        <begin position="272"/>
        <end position="282"/>
    </location>
</feature>
<dbReference type="PANTHER" id="PTHR12346:SF0">
    <property type="entry name" value="SIN3A, ISOFORM G"/>
    <property type="match status" value="1"/>
</dbReference>
<evidence type="ECO:0000256" key="5">
    <source>
        <dbReference type="SAM" id="MobiDB-lite"/>
    </source>
</evidence>
<evidence type="ECO:0000256" key="3">
    <source>
        <dbReference type="ARBA" id="ARBA00023242"/>
    </source>
</evidence>
<dbReference type="InterPro" id="IPR036600">
    <property type="entry name" value="PAH_sf"/>
</dbReference>
<accession>A0ABP1R4I7</accession>
<evidence type="ECO:0000256" key="1">
    <source>
        <dbReference type="ARBA" id="ARBA00004123"/>
    </source>
</evidence>
<evidence type="ECO:0000313" key="8">
    <source>
        <dbReference type="EMBL" id="CAL8119601.1"/>
    </source>
</evidence>
<feature type="compositionally biased region" description="Low complexity" evidence="5">
    <location>
        <begin position="701"/>
        <end position="713"/>
    </location>
</feature>
<dbReference type="InterPro" id="IPR013194">
    <property type="entry name" value="HDAC_interact_dom"/>
</dbReference>
<evidence type="ECO:0000256" key="2">
    <source>
        <dbReference type="ARBA" id="ARBA00022491"/>
    </source>
</evidence>
<keyword evidence="3 4" id="KW-0539">Nucleus</keyword>
<feature type="compositionally biased region" description="Low complexity" evidence="5">
    <location>
        <begin position="237"/>
        <end position="257"/>
    </location>
</feature>
<dbReference type="Pfam" id="PF02671">
    <property type="entry name" value="PAH"/>
    <property type="match status" value="1"/>
</dbReference>
<feature type="region of interest" description="Disordered" evidence="5">
    <location>
        <begin position="944"/>
        <end position="969"/>
    </location>
</feature>
<evidence type="ECO:0000313" key="9">
    <source>
        <dbReference type="Proteomes" id="UP001642540"/>
    </source>
</evidence>
<dbReference type="Pfam" id="PF08295">
    <property type="entry name" value="Sin3_corepress"/>
    <property type="match status" value="1"/>
</dbReference>
<dbReference type="InterPro" id="IPR003822">
    <property type="entry name" value="PAH"/>
</dbReference>
<dbReference type="EMBL" id="CAXLJM020000061">
    <property type="protein sequence ID" value="CAL8119575.1"/>
    <property type="molecule type" value="Genomic_DNA"/>
</dbReference>
<feature type="compositionally biased region" description="Basic and acidic residues" evidence="5">
    <location>
        <begin position="949"/>
        <end position="969"/>
    </location>
</feature>
<comment type="subcellular location">
    <subcellularLocation>
        <location evidence="1 4">Nucleus</location>
    </subcellularLocation>
</comment>
<evidence type="ECO:0000256" key="4">
    <source>
        <dbReference type="PROSITE-ProRule" id="PRU00810"/>
    </source>
</evidence>
<feature type="compositionally biased region" description="Basic residues" evidence="5">
    <location>
        <begin position="718"/>
        <end position="727"/>
    </location>
</feature>
<proteinExistence type="predicted"/>
<dbReference type="InterPro" id="IPR031693">
    <property type="entry name" value="Sin3_C"/>
</dbReference>